<accession>A0A6I6QZK5</accession>
<evidence type="ECO:0000313" key="2">
    <source>
        <dbReference type="EMBL" id="QHB62804.1"/>
    </source>
</evidence>
<name>A0A6I6QZK5_BIFAD</name>
<proteinExistence type="predicted"/>
<dbReference type="RefSeq" id="WP_159140697.1">
    <property type="nucleotide sequence ID" value="NZ_CP047129.1"/>
</dbReference>
<sequence>MTKWNKVVTNMGRGMDPMSAYNRAEREEREEHRKRMERLRGAKPERRGGR</sequence>
<evidence type="ECO:0000313" key="3">
    <source>
        <dbReference type="Proteomes" id="UP000464884"/>
    </source>
</evidence>
<dbReference type="Proteomes" id="UP000464884">
    <property type="component" value="Chromosome"/>
</dbReference>
<evidence type="ECO:0000256" key="1">
    <source>
        <dbReference type="SAM" id="MobiDB-lite"/>
    </source>
</evidence>
<dbReference type="EMBL" id="CP047129">
    <property type="protein sequence ID" value="QHB62804.1"/>
    <property type="molecule type" value="Genomic_DNA"/>
</dbReference>
<feature type="region of interest" description="Disordered" evidence="1">
    <location>
        <begin position="1"/>
        <end position="50"/>
    </location>
</feature>
<feature type="compositionally biased region" description="Basic and acidic residues" evidence="1">
    <location>
        <begin position="23"/>
        <end position="50"/>
    </location>
</feature>
<dbReference type="AlphaFoldDB" id="A0A6I6QZK5"/>
<organism evidence="2 3">
    <name type="scientific">Bifidobacterium adolescentis</name>
    <dbReference type="NCBI Taxonomy" id="1680"/>
    <lineage>
        <taxon>Bacteria</taxon>
        <taxon>Bacillati</taxon>
        <taxon>Actinomycetota</taxon>
        <taxon>Actinomycetes</taxon>
        <taxon>Bifidobacteriales</taxon>
        <taxon>Bifidobacteriaceae</taxon>
        <taxon>Bifidobacterium</taxon>
    </lineage>
</organism>
<protein>
    <submittedName>
        <fullName evidence="2">Uncharacterized protein</fullName>
    </submittedName>
</protein>
<reference evidence="2 3" key="1">
    <citation type="submission" date="2019-12" db="EMBL/GenBank/DDBJ databases">
        <title>Draft Genome Sequence of Bifidobacterium adolescentis ZJ2.</title>
        <authorList>
            <person name="Jin Z."/>
        </authorList>
    </citation>
    <scope>NUCLEOTIDE SEQUENCE [LARGE SCALE GENOMIC DNA]</scope>
    <source>
        <strain evidence="2 3">ZJ2</strain>
    </source>
</reference>
<gene>
    <name evidence="2" type="ORF">F3K97_05670</name>
</gene>